<reference evidence="2 3" key="1">
    <citation type="submission" date="2020-07" db="EMBL/GenBank/DDBJ databases">
        <title>Novel species isolated from subtropical streams in China.</title>
        <authorList>
            <person name="Lu H."/>
        </authorList>
    </citation>
    <scope>NUCLEOTIDE SEQUENCE [LARGE SCALE GENOMIC DNA]</scope>
    <source>
        <strain evidence="2 3">LX47W</strain>
    </source>
</reference>
<dbReference type="InterPro" id="IPR036061">
    <property type="entry name" value="CheW-like_dom_sf"/>
</dbReference>
<dbReference type="InterPro" id="IPR039315">
    <property type="entry name" value="CheW"/>
</dbReference>
<dbReference type="GO" id="GO:0006935">
    <property type="term" value="P:chemotaxis"/>
    <property type="evidence" value="ECO:0007669"/>
    <property type="project" value="InterPro"/>
</dbReference>
<keyword evidence="3" id="KW-1185">Reference proteome</keyword>
<dbReference type="AlphaFoldDB" id="A0A7W2F8B7"/>
<comment type="caution">
    <text evidence="2">The sequence shown here is derived from an EMBL/GenBank/DDBJ whole genome shotgun (WGS) entry which is preliminary data.</text>
</comment>
<dbReference type="SMART" id="SM00260">
    <property type="entry name" value="CheW"/>
    <property type="match status" value="1"/>
</dbReference>
<dbReference type="PROSITE" id="PS50851">
    <property type="entry name" value="CHEW"/>
    <property type="match status" value="1"/>
</dbReference>
<dbReference type="Pfam" id="PF01584">
    <property type="entry name" value="CheW"/>
    <property type="match status" value="1"/>
</dbReference>
<dbReference type="SUPFAM" id="SSF50341">
    <property type="entry name" value="CheW-like"/>
    <property type="match status" value="1"/>
</dbReference>
<dbReference type="EMBL" id="JACEZU010000003">
    <property type="protein sequence ID" value="MBA5686982.1"/>
    <property type="molecule type" value="Genomic_DNA"/>
</dbReference>
<protein>
    <submittedName>
        <fullName evidence="2">Purine-binding chemotaxis protein CheW</fullName>
    </submittedName>
</protein>
<name>A0A7W2F8B7_9BURK</name>
<accession>A0A7W2F8B7</accession>
<evidence type="ECO:0000313" key="2">
    <source>
        <dbReference type="EMBL" id="MBA5686982.1"/>
    </source>
</evidence>
<proteinExistence type="predicted"/>
<feature type="domain" description="CheW-like" evidence="1">
    <location>
        <begin position="19"/>
        <end position="163"/>
    </location>
</feature>
<dbReference type="InterPro" id="IPR002545">
    <property type="entry name" value="CheW-lke_dom"/>
</dbReference>
<dbReference type="GO" id="GO:0005829">
    <property type="term" value="C:cytosol"/>
    <property type="evidence" value="ECO:0007669"/>
    <property type="project" value="TreeGrafter"/>
</dbReference>
<dbReference type="Gene3D" id="2.30.30.40">
    <property type="entry name" value="SH3 Domains"/>
    <property type="match status" value="1"/>
</dbReference>
<dbReference type="PANTHER" id="PTHR22617:SF41">
    <property type="entry name" value="CHEMOTAXIS SIGNAL TRANSDUCTION SYSTEM ADAPTOR PROTEIN CHEW"/>
    <property type="match status" value="1"/>
</dbReference>
<evidence type="ECO:0000259" key="1">
    <source>
        <dbReference type="PROSITE" id="PS50851"/>
    </source>
</evidence>
<dbReference type="RefSeq" id="WP_182152822.1">
    <property type="nucleotide sequence ID" value="NZ_JACEZU010000003.1"/>
</dbReference>
<gene>
    <name evidence="2" type="ORF">H3H39_07925</name>
</gene>
<evidence type="ECO:0000313" key="3">
    <source>
        <dbReference type="Proteomes" id="UP000573499"/>
    </source>
</evidence>
<dbReference type="Proteomes" id="UP000573499">
    <property type="component" value="Unassembled WGS sequence"/>
</dbReference>
<organism evidence="2 3">
    <name type="scientific">Rugamonas apoptosis</name>
    <dbReference type="NCBI Taxonomy" id="2758570"/>
    <lineage>
        <taxon>Bacteria</taxon>
        <taxon>Pseudomonadati</taxon>
        <taxon>Pseudomonadota</taxon>
        <taxon>Betaproteobacteria</taxon>
        <taxon>Burkholderiales</taxon>
        <taxon>Oxalobacteraceae</taxon>
        <taxon>Telluria group</taxon>
        <taxon>Rugamonas</taxon>
    </lineage>
</organism>
<dbReference type="GO" id="GO:0007165">
    <property type="term" value="P:signal transduction"/>
    <property type="evidence" value="ECO:0007669"/>
    <property type="project" value="InterPro"/>
</dbReference>
<dbReference type="PANTHER" id="PTHR22617">
    <property type="entry name" value="CHEMOTAXIS SENSOR HISTIDINE KINASE-RELATED"/>
    <property type="match status" value="1"/>
</dbReference>
<dbReference type="Gene3D" id="2.40.50.180">
    <property type="entry name" value="CheA-289, Domain 4"/>
    <property type="match status" value="1"/>
</dbReference>
<sequence>MQADLTHGGRGADEEDAESHQFLTFSLAQDCFALGIANIREIIRNASLANVPLMPQHIRGVLNLRGAVVPVIDLAVLFERAPIAINKRTSIIVIEIVDAGEPMEIGIMVEAVAAVIDIAPERIEAAPSFGTPVRAEFIDGIGKLDDGFVIILNAQATFSLSRMAPAEDTAGVA</sequence>